<accession>A0ABD1ADR8</accession>
<evidence type="ECO:0000313" key="2">
    <source>
        <dbReference type="EMBL" id="KAL1204935.1"/>
    </source>
</evidence>
<proteinExistence type="predicted"/>
<dbReference type="Pfam" id="PF07734">
    <property type="entry name" value="FBA_1"/>
    <property type="match status" value="1"/>
</dbReference>
<dbReference type="AlphaFoldDB" id="A0ABD1ADR8"/>
<name>A0ABD1ADR8_CARAN</name>
<reference evidence="2 3" key="1">
    <citation type="submission" date="2024-04" db="EMBL/GenBank/DDBJ databases">
        <title>Genome assembly C_amara_ONT_v2.</title>
        <authorList>
            <person name="Yant L."/>
            <person name="Moore C."/>
            <person name="Slenker M."/>
        </authorList>
    </citation>
    <scope>NUCLEOTIDE SEQUENCE [LARGE SCALE GENOMIC DNA]</scope>
    <source>
        <tissue evidence="2">Leaf</tissue>
    </source>
</reference>
<dbReference type="NCBIfam" id="TIGR01640">
    <property type="entry name" value="F_box_assoc_1"/>
    <property type="match status" value="1"/>
</dbReference>
<gene>
    <name evidence="2" type="ORF">V5N11_016286</name>
</gene>
<dbReference type="InterPro" id="IPR011043">
    <property type="entry name" value="Gal_Oxase/kelch_b-propeller"/>
</dbReference>
<dbReference type="PANTHER" id="PTHR31672:SF13">
    <property type="entry name" value="F-BOX PROTEIN CPR30-LIKE"/>
    <property type="match status" value="1"/>
</dbReference>
<sequence>MMIESPHFKTKHMIHWESQEPDFLFVDDQYDDDRLDYEGIVVSILIFDSLEAIVNHDQDLLPEPKCALEVSCDDLSRSFDGLVCIYDFRSYILVTNPSIRWLREVPQAKLQTLVFYGCDEYEPNLLGFGKDICTGTYKLVWLYNLFEVNLEGATTCEVFDFNTNTWRYVESSPYRVLYDQNPLFVDGSLHWFCHSNAGIKILSFDCHTEIFQVISQSPITQEDKTRIVMCKLDNRLCVSEKKWPTQDIWNTKQFKHDMGEDVFIRSIFLS</sequence>
<keyword evidence="3" id="KW-1185">Reference proteome</keyword>
<protein>
    <submittedName>
        <fullName evidence="2">F-box/LRR-repeat/kelch-repeat protein</fullName>
    </submittedName>
</protein>
<evidence type="ECO:0000313" key="3">
    <source>
        <dbReference type="Proteomes" id="UP001558713"/>
    </source>
</evidence>
<dbReference type="Proteomes" id="UP001558713">
    <property type="component" value="Unassembled WGS sequence"/>
</dbReference>
<organism evidence="2 3">
    <name type="scientific">Cardamine amara subsp. amara</name>
    <dbReference type="NCBI Taxonomy" id="228776"/>
    <lineage>
        <taxon>Eukaryota</taxon>
        <taxon>Viridiplantae</taxon>
        <taxon>Streptophyta</taxon>
        <taxon>Embryophyta</taxon>
        <taxon>Tracheophyta</taxon>
        <taxon>Spermatophyta</taxon>
        <taxon>Magnoliopsida</taxon>
        <taxon>eudicotyledons</taxon>
        <taxon>Gunneridae</taxon>
        <taxon>Pentapetalae</taxon>
        <taxon>rosids</taxon>
        <taxon>malvids</taxon>
        <taxon>Brassicales</taxon>
        <taxon>Brassicaceae</taxon>
        <taxon>Cardamineae</taxon>
        <taxon>Cardamine</taxon>
    </lineage>
</organism>
<feature type="domain" description="F-box associated beta-propeller type 1" evidence="1">
    <location>
        <begin position="67"/>
        <end position="257"/>
    </location>
</feature>
<evidence type="ECO:0000259" key="1">
    <source>
        <dbReference type="Pfam" id="PF07734"/>
    </source>
</evidence>
<dbReference type="EMBL" id="JBANAX010000525">
    <property type="protein sequence ID" value="KAL1204935.1"/>
    <property type="molecule type" value="Genomic_DNA"/>
</dbReference>
<dbReference type="PANTHER" id="PTHR31672">
    <property type="entry name" value="BNACNNG10540D PROTEIN"/>
    <property type="match status" value="1"/>
</dbReference>
<comment type="caution">
    <text evidence="2">The sequence shown here is derived from an EMBL/GenBank/DDBJ whole genome shotgun (WGS) entry which is preliminary data.</text>
</comment>
<dbReference type="InterPro" id="IPR050796">
    <property type="entry name" value="SCF_F-box_component"/>
</dbReference>
<dbReference type="InterPro" id="IPR017451">
    <property type="entry name" value="F-box-assoc_interact_dom"/>
</dbReference>
<dbReference type="SUPFAM" id="SSF50965">
    <property type="entry name" value="Galactose oxidase, central domain"/>
    <property type="match status" value="1"/>
</dbReference>
<dbReference type="InterPro" id="IPR006527">
    <property type="entry name" value="F-box-assoc_dom_typ1"/>
</dbReference>